<evidence type="ECO:0000256" key="8">
    <source>
        <dbReference type="SAM" id="MobiDB-lite"/>
    </source>
</evidence>
<dbReference type="GO" id="GO:0006508">
    <property type="term" value="P:proteolysis"/>
    <property type="evidence" value="ECO:0007669"/>
    <property type="project" value="UniProtKB-KW"/>
</dbReference>
<name>A0A3E0TNX9_9GAMM</name>
<comment type="similarity">
    <text evidence="2 7">Belongs to the peptidase M14 family.</text>
</comment>
<evidence type="ECO:0000313" key="10">
    <source>
        <dbReference type="EMBL" id="REL26276.1"/>
    </source>
</evidence>
<dbReference type="Pfam" id="PF00246">
    <property type="entry name" value="Peptidase_M14"/>
    <property type="match status" value="1"/>
</dbReference>
<evidence type="ECO:0000256" key="4">
    <source>
        <dbReference type="ARBA" id="ARBA00022801"/>
    </source>
</evidence>
<dbReference type="Gene3D" id="3.40.630.10">
    <property type="entry name" value="Zn peptidases"/>
    <property type="match status" value="1"/>
</dbReference>
<protein>
    <submittedName>
        <fullName evidence="10">DUF2817 domain-containing protein</fullName>
    </submittedName>
</protein>
<dbReference type="AlphaFoldDB" id="A0A3E0TNX9"/>
<keyword evidence="6" id="KW-0482">Metalloprotease</keyword>
<evidence type="ECO:0000256" key="7">
    <source>
        <dbReference type="PROSITE-ProRule" id="PRU01379"/>
    </source>
</evidence>
<evidence type="ECO:0000256" key="1">
    <source>
        <dbReference type="ARBA" id="ARBA00001947"/>
    </source>
</evidence>
<keyword evidence="4" id="KW-0378">Hydrolase</keyword>
<dbReference type="PANTHER" id="PTHR11705:SF143">
    <property type="entry name" value="SLL0236 PROTEIN"/>
    <property type="match status" value="1"/>
</dbReference>
<proteinExistence type="inferred from homology"/>
<keyword evidence="3" id="KW-0645">Protease</keyword>
<reference evidence="10 11" key="1">
    <citation type="submission" date="2018-08" db="EMBL/GenBank/DDBJ databases">
        <title>Thalassotalea euphylliae genome.</title>
        <authorList>
            <person name="Summers S."/>
            <person name="Rice S.A."/>
            <person name="Freckelton M.L."/>
            <person name="Nedved B.T."/>
            <person name="Hadfield M.G."/>
        </authorList>
    </citation>
    <scope>NUCLEOTIDE SEQUENCE [LARGE SCALE GENOMIC DNA]</scope>
    <source>
        <strain evidence="10 11">H1</strain>
    </source>
</reference>
<evidence type="ECO:0000313" key="11">
    <source>
        <dbReference type="Proteomes" id="UP000256478"/>
    </source>
</evidence>
<dbReference type="SMART" id="SM00631">
    <property type="entry name" value="Zn_pept"/>
    <property type="match status" value="1"/>
</dbReference>
<dbReference type="GO" id="GO:0008270">
    <property type="term" value="F:zinc ion binding"/>
    <property type="evidence" value="ECO:0007669"/>
    <property type="project" value="InterPro"/>
</dbReference>
<comment type="caution">
    <text evidence="7">Lacks conserved residue(s) required for the propagation of feature annotation.</text>
</comment>
<dbReference type="PROSITE" id="PS52035">
    <property type="entry name" value="PEPTIDASE_M14"/>
    <property type="match status" value="1"/>
</dbReference>
<evidence type="ECO:0000259" key="9">
    <source>
        <dbReference type="PROSITE" id="PS52035"/>
    </source>
</evidence>
<keyword evidence="5" id="KW-0862">Zinc</keyword>
<evidence type="ECO:0000256" key="3">
    <source>
        <dbReference type="ARBA" id="ARBA00022670"/>
    </source>
</evidence>
<accession>A0A3E0TNX9</accession>
<dbReference type="Proteomes" id="UP000256478">
    <property type="component" value="Unassembled WGS sequence"/>
</dbReference>
<evidence type="ECO:0000256" key="6">
    <source>
        <dbReference type="ARBA" id="ARBA00023049"/>
    </source>
</evidence>
<dbReference type="PANTHER" id="PTHR11705">
    <property type="entry name" value="PROTEASE FAMILY M14 CARBOXYPEPTIDASE A,B"/>
    <property type="match status" value="1"/>
</dbReference>
<comment type="caution">
    <text evidence="10">The sequence shown here is derived from an EMBL/GenBank/DDBJ whole genome shotgun (WGS) entry which is preliminary data.</text>
</comment>
<feature type="domain" description="Peptidase M14" evidence="9">
    <location>
        <begin position="1"/>
        <end position="244"/>
    </location>
</feature>
<dbReference type="RefSeq" id="WP_116007397.1">
    <property type="nucleotide sequence ID" value="NZ_QUOU01000001.1"/>
</dbReference>
<dbReference type="InterPro" id="IPR000834">
    <property type="entry name" value="Peptidase_M14"/>
</dbReference>
<dbReference type="OrthoDB" id="9779324at2"/>
<comment type="cofactor">
    <cofactor evidence="1">
        <name>Zn(2+)</name>
        <dbReference type="ChEBI" id="CHEBI:29105"/>
    </cofactor>
</comment>
<organism evidence="10 11">
    <name type="scientific">Thalassotalea euphylliae</name>
    <dbReference type="NCBI Taxonomy" id="1655234"/>
    <lineage>
        <taxon>Bacteria</taxon>
        <taxon>Pseudomonadati</taxon>
        <taxon>Pseudomonadota</taxon>
        <taxon>Gammaproteobacteria</taxon>
        <taxon>Alteromonadales</taxon>
        <taxon>Colwelliaceae</taxon>
        <taxon>Thalassotalea</taxon>
    </lineage>
</organism>
<dbReference type="GO" id="GO:0004181">
    <property type="term" value="F:metallocarboxypeptidase activity"/>
    <property type="evidence" value="ECO:0007669"/>
    <property type="project" value="InterPro"/>
</dbReference>
<dbReference type="GO" id="GO:0005615">
    <property type="term" value="C:extracellular space"/>
    <property type="evidence" value="ECO:0007669"/>
    <property type="project" value="TreeGrafter"/>
</dbReference>
<feature type="region of interest" description="Disordered" evidence="8">
    <location>
        <begin position="1"/>
        <end position="20"/>
    </location>
</feature>
<sequence>MAESSTQAPEQLKAQAGSQENPLWHQADWASSALGQSISLYASHPPEHLNGLASVLFIGGVHGDEPEGVVLANEWLGWLRAANTAQAWLLIPCLNPDGYQRNERTNGRGVDLNRNYPSKCWRPEYQDKRYFPGSAPASEPEISALVNLIAQTEPRLIIHFHSWQPSVVYSGESAKEAASFLANASNYPLQPDIGYPTPGSLGEYGANDLGIGVICIEEQEGIASETIFPRFKQGLIALMTAEAG</sequence>
<dbReference type="SUPFAM" id="SSF53187">
    <property type="entry name" value="Zn-dependent exopeptidases"/>
    <property type="match status" value="1"/>
</dbReference>
<evidence type="ECO:0000256" key="2">
    <source>
        <dbReference type="ARBA" id="ARBA00005988"/>
    </source>
</evidence>
<gene>
    <name evidence="10" type="ORF">DXX93_06550</name>
</gene>
<evidence type="ECO:0000256" key="5">
    <source>
        <dbReference type="ARBA" id="ARBA00022833"/>
    </source>
</evidence>
<dbReference type="EMBL" id="QUOU01000001">
    <property type="protein sequence ID" value="REL26276.1"/>
    <property type="molecule type" value="Genomic_DNA"/>
</dbReference>